<dbReference type="EMBL" id="MKIN01000026">
    <property type="protein sequence ID" value="OLP47920.1"/>
    <property type="molecule type" value="Genomic_DNA"/>
</dbReference>
<keyword evidence="4" id="KW-1185">Reference proteome</keyword>
<sequence length="212" mass="23488">MAGPNRIIQDLRRARVLVAHPRDEDGDVLVSHLRRLGCEVRAIWPLPASLPPDIDTLFLHIEDTSVEHAVQISEAQQPAIIAILTYESPTALQAIIDLNAHGVISKPLRPLGILTQFALARYRHSYEKRLVGKVQKLEETLKGRRLVEKAVAALRAMNSLDEDTAYKLLRDQATAKRVPMSQVAESIVAAHDTMRSFGLPLPGSTVKKTTET</sequence>
<dbReference type="AlphaFoldDB" id="A0A1Q9A022"/>
<dbReference type="InterPro" id="IPR011006">
    <property type="entry name" value="CheY-like_superfamily"/>
</dbReference>
<evidence type="ECO:0000313" key="3">
    <source>
        <dbReference type="EMBL" id="OLP47920.1"/>
    </source>
</evidence>
<dbReference type="Pfam" id="PF03861">
    <property type="entry name" value="ANTAR"/>
    <property type="match status" value="1"/>
</dbReference>
<dbReference type="InterPro" id="IPR049021">
    <property type="entry name" value="AmiR_N"/>
</dbReference>
<dbReference type="InterPro" id="IPR008327">
    <property type="entry name" value="Sig_transdc_resp-reg_antiterm"/>
</dbReference>
<dbReference type="Proteomes" id="UP000185598">
    <property type="component" value="Unassembled WGS sequence"/>
</dbReference>
<dbReference type="PROSITE" id="PS50921">
    <property type="entry name" value="ANTAR"/>
    <property type="match status" value="1"/>
</dbReference>
<comment type="caution">
    <text evidence="3">The sequence shown here is derived from an EMBL/GenBank/DDBJ whole genome shotgun (WGS) entry which is preliminary data.</text>
</comment>
<feature type="domain" description="ANTAR" evidence="1">
    <location>
        <begin position="127"/>
        <end position="188"/>
    </location>
</feature>
<dbReference type="InterPro" id="IPR036388">
    <property type="entry name" value="WH-like_DNA-bd_sf"/>
</dbReference>
<protein>
    <submittedName>
        <fullName evidence="3">ANTAR domain-containing protein</fullName>
    </submittedName>
    <submittedName>
        <fullName evidence="2">AmiR/NasT family two-component response regulator</fullName>
    </submittedName>
</protein>
<dbReference type="Gene3D" id="3.40.50.2300">
    <property type="match status" value="1"/>
</dbReference>
<dbReference type="PIRSF" id="PIRSF036382">
    <property type="entry name" value="RR_antiterm"/>
    <property type="match status" value="1"/>
</dbReference>
<dbReference type="STRING" id="887144.BJF91_10895"/>
<dbReference type="RefSeq" id="WP_075616484.1">
    <property type="nucleotide sequence ID" value="NZ_JACIED010000009.1"/>
</dbReference>
<evidence type="ECO:0000259" key="1">
    <source>
        <dbReference type="PROSITE" id="PS50921"/>
    </source>
</evidence>
<dbReference type="OrthoDB" id="7366028at2"/>
<gene>
    <name evidence="3" type="ORF">BJF91_10895</name>
    <name evidence="2" type="ORF">GGQ71_004845</name>
</gene>
<dbReference type="SMART" id="SM01012">
    <property type="entry name" value="ANTAR"/>
    <property type="match status" value="1"/>
</dbReference>
<dbReference type="Proteomes" id="UP000544107">
    <property type="component" value="Unassembled WGS sequence"/>
</dbReference>
<proteinExistence type="predicted"/>
<dbReference type="Pfam" id="PF21332">
    <property type="entry name" value="AmiR_N"/>
    <property type="match status" value="1"/>
</dbReference>
<name>A0A1Q9A022_9HYPH</name>
<accession>A0A1Q9A022</accession>
<dbReference type="Gene3D" id="1.10.10.10">
    <property type="entry name" value="Winged helix-like DNA-binding domain superfamily/Winged helix DNA-binding domain"/>
    <property type="match status" value="1"/>
</dbReference>
<dbReference type="EMBL" id="JACIED010000009">
    <property type="protein sequence ID" value="MBB4010544.1"/>
    <property type="molecule type" value="Genomic_DNA"/>
</dbReference>
<reference evidence="3 4" key="1">
    <citation type="submission" date="2016-09" db="EMBL/GenBank/DDBJ databases">
        <title>Rhizobium oryziradicis sp. nov., isolated from the root of rice.</title>
        <authorList>
            <person name="Zhao J."/>
            <person name="Zhang X."/>
        </authorList>
    </citation>
    <scope>NUCLEOTIDE SEQUENCE [LARGE SCALE GENOMIC DNA]</scope>
    <source>
        <strain evidence="3 4">14971</strain>
    </source>
</reference>
<evidence type="ECO:0000313" key="4">
    <source>
        <dbReference type="Proteomes" id="UP000185598"/>
    </source>
</evidence>
<evidence type="ECO:0000313" key="5">
    <source>
        <dbReference type="Proteomes" id="UP000544107"/>
    </source>
</evidence>
<evidence type="ECO:0000313" key="2">
    <source>
        <dbReference type="EMBL" id="MBB4010544.1"/>
    </source>
</evidence>
<dbReference type="GO" id="GO:0003723">
    <property type="term" value="F:RNA binding"/>
    <property type="evidence" value="ECO:0007669"/>
    <property type="project" value="InterPro"/>
</dbReference>
<dbReference type="SUPFAM" id="SSF52172">
    <property type="entry name" value="CheY-like"/>
    <property type="match status" value="1"/>
</dbReference>
<reference evidence="2 5" key="2">
    <citation type="submission" date="2020-08" db="EMBL/GenBank/DDBJ databases">
        <title>Genomic Encyclopedia of Type Strains, Phase IV (KMG-IV): sequencing the most valuable type-strain genomes for metagenomic binning, comparative biology and taxonomic classification.</title>
        <authorList>
            <person name="Goeker M."/>
        </authorList>
    </citation>
    <scope>NUCLEOTIDE SEQUENCE [LARGE SCALE GENOMIC DNA]</scope>
    <source>
        <strain evidence="2 5">DSM 100021</strain>
    </source>
</reference>
<organism evidence="3 4">
    <name type="scientific">Allorhizobium taibaishanense</name>
    <dbReference type="NCBI Taxonomy" id="887144"/>
    <lineage>
        <taxon>Bacteria</taxon>
        <taxon>Pseudomonadati</taxon>
        <taxon>Pseudomonadota</taxon>
        <taxon>Alphaproteobacteria</taxon>
        <taxon>Hyphomicrobiales</taxon>
        <taxon>Rhizobiaceae</taxon>
        <taxon>Rhizobium/Agrobacterium group</taxon>
        <taxon>Allorhizobium</taxon>
    </lineage>
</organism>
<dbReference type="InterPro" id="IPR005561">
    <property type="entry name" value="ANTAR"/>
</dbReference>